<dbReference type="RefSeq" id="WP_168552180.1">
    <property type="nucleotide sequence ID" value="NZ_JAAWWL010000002.1"/>
</dbReference>
<feature type="domain" description="Phage tail collar" evidence="1">
    <location>
        <begin position="8"/>
        <end position="64"/>
    </location>
</feature>
<proteinExistence type="predicted"/>
<dbReference type="Gene3D" id="3.90.1340.10">
    <property type="entry name" value="Phage tail collar domain"/>
    <property type="match status" value="1"/>
</dbReference>
<evidence type="ECO:0000313" key="2">
    <source>
        <dbReference type="EMBL" id="NKI31948.1"/>
    </source>
</evidence>
<accession>A0ABX1GPV3</accession>
<dbReference type="Proteomes" id="UP000718451">
    <property type="component" value="Unassembled WGS sequence"/>
</dbReference>
<dbReference type="SUPFAM" id="SSF88874">
    <property type="entry name" value="Receptor-binding domain of short tail fibre protein gp12"/>
    <property type="match status" value="1"/>
</dbReference>
<sequence length="175" mass="18196">MAVDPLLGQLMTVGFNFAPRGWARCEGQLLAIAQYSALFSLLGTTYGGDGRTSFGLPDLRGRSIIGVGSGPGLGTIQWGEKNGVEDVTLTIQNLPPHNHAIAIPVSDETGEESDPTSNVIASRTDGFKSTPNTTLNGNAAATTANTGGGVAINIRNPYLGMYTCIALQGIFPSRS</sequence>
<organism evidence="2 3">
    <name type="scientific">Croceivirga thetidis</name>
    <dbReference type="NCBI Taxonomy" id="2721623"/>
    <lineage>
        <taxon>Bacteria</taxon>
        <taxon>Pseudomonadati</taxon>
        <taxon>Bacteroidota</taxon>
        <taxon>Flavobacteriia</taxon>
        <taxon>Flavobacteriales</taxon>
        <taxon>Flavobacteriaceae</taxon>
        <taxon>Croceivirga</taxon>
    </lineage>
</organism>
<dbReference type="EMBL" id="JAAWWL010000002">
    <property type="protein sequence ID" value="NKI31948.1"/>
    <property type="molecule type" value="Genomic_DNA"/>
</dbReference>
<comment type="caution">
    <text evidence="2">The sequence shown here is derived from an EMBL/GenBank/DDBJ whole genome shotgun (WGS) entry which is preliminary data.</text>
</comment>
<reference evidence="2 3" key="1">
    <citation type="submission" date="2020-04" db="EMBL/GenBank/DDBJ databases">
        <authorList>
            <person name="Yoon J."/>
        </authorList>
    </citation>
    <scope>NUCLEOTIDE SEQUENCE [LARGE SCALE GENOMIC DNA]</scope>
    <source>
        <strain evidence="2 3">DJ-13</strain>
    </source>
</reference>
<evidence type="ECO:0000259" key="1">
    <source>
        <dbReference type="Pfam" id="PF07484"/>
    </source>
</evidence>
<evidence type="ECO:0000313" key="3">
    <source>
        <dbReference type="Proteomes" id="UP000718451"/>
    </source>
</evidence>
<name>A0ABX1GPV3_9FLAO</name>
<dbReference type="InterPro" id="IPR037053">
    <property type="entry name" value="Phage_tail_collar_dom_sf"/>
</dbReference>
<keyword evidence="3" id="KW-1185">Reference proteome</keyword>
<dbReference type="Pfam" id="PF07484">
    <property type="entry name" value="Collar"/>
    <property type="match status" value="1"/>
</dbReference>
<gene>
    <name evidence="2" type="ORF">HCU67_08310</name>
</gene>
<dbReference type="InterPro" id="IPR011083">
    <property type="entry name" value="Phage_tail_collar_dom"/>
</dbReference>
<protein>
    <submittedName>
        <fullName evidence="2">Phage tail protein</fullName>
    </submittedName>
</protein>